<evidence type="ECO:0000313" key="2">
    <source>
        <dbReference type="EMBL" id="GAK64646.1"/>
    </source>
</evidence>
<dbReference type="AlphaFoldDB" id="A0A081CDA0"/>
<dbReference type="EMBL" id="DF830073">
    <property type="protein sequence ID" value="GAK64646.1"/>
    <property type="molecule type" value="Genomic_DNA"/>
</dbReference>
<gene>
    <name evidence="2" type="ORF">PAN0_006c2860</name>
</gene>
<dbReference type="Proteomes" id="UP000053758">
    <property type="component" value="Unassembled WGS sequence"/>
</dbReference>
<protein>
    <submittedName>
        <fullName evidence="2">Uncharacterized protein</fullName>
    </submittedName>
</protein>
<organism evidence="2 3">
    <name type="scientific">Pseudozyma antarctica</name>
    <name type="common">Yeast</name>
    <name type="synonym">Candida antarctica</name>
    <dbReference type="NCBI Taxonomy" id="84753"/>
    <lineage>
        <taxon>Eukaryota</taxon>
        <taxon>Fungi</taxon>
        <taxon>Dikarya</taxon>
        <taxon>Basidiomycota</taxon>
        <taxon>Ustilaginomycotina</taxon>
        <taxon>Ustilaginomycetes</taxon>
        <taxon>Ustilaginales</taxon>
        <taxon>Ustilaginaceae</taxon>
        <taxon>Moesziomyces</taxon>
    </lineage>
</organism>
<name>A0A081CDA0_PSEA2</name>
<proteinExistence type="predicted"/>
<reference evidence="3" key="1">
    <citation type="journal article" date="2014" name="Genome Announc.">
        <title>Draft Genome Sequence of the Yeast Pseudozyma antarctica Type Strain JCM10317, a Producer of the Glycolipid Biosurfactants, Mannosylerythritol Lipids.</title>
        <authorList>
            <person name="Saika A."/>
            <person name="Koike H."/>
            <person name="Hori T."/>
            <person name="Fukuoka T."/>
            <person name="Sato S."/>
            <person name="Habe H."/>
            <person name="Kitamoto D."/>
            <person name="Morita T."/>
        </authorList>
    </citation>
    <scope>NUCLEOTIDE SEQUENCE [LARGE SCALE GENOMIC DNA]</scope>
    <source>
        <strain evidence="3">JCM 10317</strain>
    </source>
</reference>
<dbReference type="GeneID" id="26303669"/>
<sequence length="318" mass="35127">MVTHSPAGRRKHPSPARTTSPALSRSLASGPPSNPAPAPKHMDKKADTVFLRVQQIKRMPQASVRGSYMFKRNRNDPYYVVPEFIMILKHFQPDMRDSMGRLDERKLVPSWLPVPPHPATHERRYLRAPFYPPTAPAGRKNRLAFQNAEAAWTGPYDASPGDSGKWESAAAPIVSAEIRPVLRVLVSSSVRRVHKLAVIRNRVRTRLTEAMRIAVAHMEQRGTDIDKMLNPRRNLLLVFAGAAAHSKPMDELAQEMRDGLRFLAAVADGSIDAKAQRKHINISAERNRAAQLALAPVLNPIPPSQASAAGAINGKDEG</sequence>
<feature type="region of interest" description="Disordered" evidence="1">
    <location>
        <begin position="1"/>
        <end position="43"/>
    </location>
</feature>
<evidence type="ECO:0000313" key="3">
    <source>
        <dbReference type="Proteomes" id="UP000053758"/>
    </source>
</evidence>
<keyword evidence="3" id="KW-1185">Reference proteome</keyword>
<evidence type="ECO:0000256" key="1">
    <source>
        <dbReference type="SAM" id="MobiDB-lite"/>
    </source>
</evidence>
<dbReference type="RefSeq" id="XP_014656989.1">
    <property type="nucleotide sequence ID" value="XM_014801503.1"/>
</dbReference>
<accession>A0A081CDA0</accession>
<dbReference type="HOGENOM" id="CLU_874345_0_0_1"/>